<evidence type="ECO:0000256" key="1">
    <source>
        <dbReference type="SAM" id="MobiDB-lite"/>
    </source>
</evidence>
<evidence type="ECO:0000313" key="2">
    <source>
        <dbReference type="EMBL" id="VFQ85236.1"/>
    </source>
</evidence>
<reference evidence="2 3" key="1">
    <citation type="submission" date="2018-04" db="EMBL/GenBank/DDBJ databases">
        <authorList>
            <person name="Vogel A."/>
        </authorList>
    </citation>
    <scope>NUCLEOTIDE SEQUENCE [LARGE SCALE GENOMIC DNA]</scope>
</reference>
<dbReference type="Proteomes" id="UP000595140">
    <property type="component" value="Unassembled WGS sequence"/>
</dbReference>
<dbReference type="AlphaFoldDB" id="A0A484MBE8"/>
<dbReference type="EMBL" id="OOIL02002895">
    <property type="protein sequence ID" value="VFQ85236.1"/>
    <property type="molecule type" value="Genomic_DNA"/>
</dbReference>
<feature type="region of interest" description="Disordered" evidence="1">
    <location>
        <begin position="133"/>
        <end position="153"/>
    </location>
</feature>
<keyword evidence="3" id="KW-1185">Reference proteome</keyword>
<proteinExistence type="predicted"/>
<feature type="compositionally biased region" description="Basic and acidic residues" evidence="1">
    <location>
        <begin position="76"/>
        <end position="87"/>
    </location>
</feature>
<name>A0A484MBE8_9ASTE</name>
<feature type="region of interest" description="Disordered" evidence="1">
    <location>
        <begin position="50"/>
        <end position="93"/>
    </location>
</feature>
<accession>A0A484MBE8</accession>
<sequence>MIARGSVVMLPESPKSQIVQEVKHTEGPVSEPPSPAALETLEEHVLLTCVEDTSPEEPVLEKSEPTTDPLDSNTDESDKTIDEKLPCDAEPIPSIETITEDSGEGHVVIIEPATESQPIEDLESHVLAIKANDVDTPRRLPPPPIRDESPSFFLLPPRYRNESKILDFDCKRTE</sequence>
<feature type="region of interest" description="Disordered" evidence="1">
    <location>
        <begin position="1"/>
        <end position="35"/>
    </location>
</feature>
<evidence type="ECO:0000313" key="3">
    <source>
        <dbReference type="Proteomes" id="UP000595140"/>
    </source>
</evidence>
<gene>
    <name evidence="2" type="ORF">CCAM_LOCUS27012</name>
</gene>
<organism evidence="2 3">
    <name type="scientific">Cuscuta campestris</name>
    <dbReference type="NCBI Taxonomy" id="132261"/>
    <lineage>
        <taxon>Eukaryota</taxon>
        <taxon>Viridiplantae</taxon>
        <taxon>Streptophyta</taxon>
        <taxon>Embryophyta</taxon>
        <taxon>Tracheophyta</taxon>
        <taxon>Spermatophyta</taxon>
        <taxon>Magnoliopsida</taxon>
        <taxon>eudicotyledons</taxon>
        <taxon>Gunneridae</taxon>
        <taxon>Pentapetalae</taxon>
        <taxon>asterids</taxon>
        <taxon>lamiids</taxon>
        <taxon>Solanales</taxon>
        <taxon>Convolvulaceae</taxon>
        <taxon>Cuscuteae</taxon>
        <taxon>Cuscuta</taxon>
        <taxon>Cuscuta subgen. Grammica</taxon>
        <taxon>Cuscuta sect. Cleistogrammica</taxon>
    </lineage>
</organism>
<protein>
    <submittedName>
        <fullName evidence="2">Uncharacterized protein</fullName>
    </submittedName>
</protein>